<dbReference type="GO" id="GO:0005737">
    <property type="term" value="C:cytoplasm"/>
    <property type="evidence" value="ECO:0007669"/>
    <property type="project" value="UniProtKB-SubCell"/>
</dbReference>
<dbReference type="PATRIC" id="fig|862967.3.peg.1069"/>
<evidence type="ECO:0000256" key="3">
    <source>
        <dbReference type="ARBA" id="ARBA00022553"/>
    </source>
</evidence>
<keyword evidence="7" id="KW-0804">Transcription</keyword>
<dbReference type="Pfam" id="PF00072">
    <property type="entry name" value="Response_reg"/>
    <property type="match status" value="1"/>
</dbReference>
<dbReference type="GO" id="GO:0043565">
    <property type="term" value="F:sequence-specific DNA binding"/>
    <property type="evidence" value="ECO:0007669"/>
    <property type="project" value="InterPro"/>
</dbReference>
<dbReference type="SMART" id="SM00342">
    <property type="entry name" value="HTH_ARAC"/>
    <property type="match status" value="1"/>
</dbReference>
<dbReference type="CDD" id="cd17536">
    <property type="entry name" value="REC_YesN-like"/>
    <property type="match status" value="1"/>
</dbReference>
<evidence type="ECO:0000256" key="4">
    <source>
        <dbReference type="ARBA" id="ARBA00023012"/>
    </source>
</evidence>
<dbReference type="InterPro" id="IPR018060">
    <property type="entry name" value="HTH_AraC"/>
</dbReference>
<dbReference type="PROSITE" id="PS00041">
    <property type="entry name" value="HTH_ARAC_FAMILY_1"/>
    <property type="match status" value="1"/>
</dbReference>
<feature type="modified residue" description="4-aspartylphosphate" evidence="8">
    <location>
        <position position="61"/>
    </location>
</feature>
<dbReference type="Gene3D" id="3.40.50.2300">
    <property type="match status" value="1"/>
</dbReference>
<dbReference type="SUPFAM" id="SSF46689">
    <property type="entry name" value="Homeodomain-like"/>
    <property type="match status" value="1"/>
</dbReference>
<comment type="subcellular location">
    <subcellularLocation>
        <location evidence="1">Cytoplasm</location>
    </subcellularLocation>
</comment>
<dbReference type="SUPFAM" id="SSF52172">
    <property type="entry name" value="CheY-like"/>
    <property type="match status" value="1"/>
</dbReference>
<evidence type="ECO:0000256" key="6">
    <source>
        <dbReference type="ARBA" id="ARBA00023125"/>
    </source>
</evidence>
<evidence type="ECO:0000259" key="9">
    <source>
        <dbReference type="PROSITE" id="PS01124"/>
    </source>
</evidence>
<evidence type="ECO:0000313" key="11">
    <source>
        <dbReference type="EMBL" id="AGU76422.1"/>
    </source>
</evidence>
<dbReference type="PANTHER" id="PTHR42713:SF3">
    <property type="entry name" value="TRANSCRIPTIONAL REGULATORY PROTEIN HPTR"/>
    <property type="match status" value="1"/>
</dbReference>
<dbReference type="AlphaFoldDB" id="T1ZG51"/>
<evidence type="ECO:0000256" key="5">
    <source>
        <dbReference type="ARBA" id="ARBA00023015"/>
    </source>
</evidence>
<dbReference type="KEGG" id="sib:SIR_1061"/>
<accession>T1ZG51</accession>
<keyword evidence="3 8" id="KW-0597">Phosphoprotein</keyword>
<dbReference type="InterPro" id="IPR051552">
    <property type="entry name" value="HptR"/>
</dbReference>
<dbReference type="PROSITE" id="PS50110">
    <property type="entry name" value="RESPONSE_REGULATORY"/>
    <property type="match status" value="1"/>
</dbReference>
<evidence type="ECO:0000256" key="1">
    <source>
        <dbReference type="ARBA" id="ARBA00004496"/>
    </source>
</evidence>
<feature type="domain" description="Response regulatory" evidence="10">
    <location>
        <begin position="9"/>
        <end position="126"/>
    </location>
</feature>
<dbReference type="PROSITE" id="PS01124">
    <property type="entry name" value="HTH_ARAC_FAMILY_2"/>
    <property type="match status" value="1"/>
</dbReference>
<dbReference type="GO" id="GO:0000160">
    <property type="term" value="P:phosphorelay signal transduction system"/>
    <property type="evidence" value="ECO:0007669"/>
    <property type="project" value="UniProtKB-KW"/>
</dbReference>
<sequence>MNRENIMYKVLLVDDEYMITEGLKVLIPFENWKMEVVATANDAETALKYIKTNPVDLVITDVNMPGMNGLDMIAQMKSSLPNVAFIILSGYQEFEYVKTALNLQVADYLVKPVNKLELAAILEKLSKNFEQSSYHQMATIFQDDTTEEEIVHLLKEVGPIYLGASTKAQGIFSIPYHSSGQSIYLFLSHQKEESIYEVEFSAPYKEQIQHFKLNLEKTIFYGTISLKVQNPLFSYYEPMYRVIIQGNIHQILEELDLLKEIILKNTPKISITKQLMIQFIMDVYHLFEHLKSDDITSIIKEIEGMHSFDELLSYIKLQLQDLFAQYRMNENVASVLEVIGRDYQKDLSLKDISKELYINPVYLGQLIKRETDSTFAELLNKQRIKAAQQLLLSTNDSIEDVCYAVGYSNVGYFYKVFRKLCGKSPKAYRRQSNNKR</sequence>
<dbReference type="InterPro" id="IPR009057">
    <property type="entry name" value="Homeodomain-like_sf"/>
</dbReference>
<dbReference type="InterPro" id="IPR020449">
    <property type="entry name" value="Tscrpt_reg_AraC-type_HTH"/>
</dbReference>
<evidence type="ECO:0000313" key="12">
    <source>
        <dbReference type="Proteomes" id="UP000016233"/>
    </source>
</evidence>
<reference evidence="11 12" key="1">
    <citation type="journal article" date="2013" name="BMC Genomics">
        <title>Phylogenetic relationship and virulence inference of Streptococcus Anginosus Group: curated annotation and whole-genome comparative analysis support distinct species designation.</title>
        <authorList>
            <person name="Olson A.B."/>
            <person name="Kent H."/>
            <person name="Sibley C.D."/>
            <person name="Grinwis M.E."/>
            <person name="Mabon P."/>
            <person name="Ouellette C."/>
            <person name="Tyson S."/>
            <person name="Graham M."/>
            <person name="Tyler S.D."/>
            <person name="Van Domselaar G."/>
            <person name="Surette M.G."/>
            <person name="Corbett C.R."/>
        </authorList>
    </citation>
    <scope>NUCLEOTIDE SEQUENCE [LARGE SCALE GENOMIC DNA]</scope>
    <source>
        <strain evidence="11 12">B196</strain>
    </source>
</reference>
<dbReference type="eggNOG" id="COG2169">
    <property type="taxonomic scope" value="Bacteria"/>
</dbReference>
<evidence type="ECO:0000256" key="2">
    <source>
        <dbReference type="ARBA" id="ARBA00022490"/>
    </source>
</evidence>
<dbReference type="PANTHER" id="PTHR42713">
    <property type="entry name" value="HISTIDINE KINASE-RELATED"/>
    <property type="match status" value="1"/>
</dbReference>
<protein>
    <submittedName>
        <fullName evidence="11">Putative response regulator</fullName>
    </submittedName>
</protein>
<evidence type="ECO:0000256" key="7">
    <source>
        <dbReference type="ARBA" id="ARBA00023163"/>
    </source>
</evidence>
<gene>
    <name evidence="11" type="ORF">SIR_1061</name>
</gene>
<dbReference type="Gene3D" id="1.10.10.60">
    <property type="entry name" value="Homeodomain-like"/>
    <property type="match status" value="2"/>
</dbReference>
<keyword evidence="6" id="KW-0238">DNA-binding</keyword>
<evidence type="ECO:0000259" key="10">
    <source>
        <dbReference type="PROSITE" id="PS50110"/>
    </source>
</evidence>
<name>T1ZG51_STRIT</name>
<evidence type="ECO:0000256" key="8">
    <source>
        <dbReference type="PROSITE-ProRule" id="PRU00169"/>
    </source>
</evidence>
<dbReference type="Proteomes" id="UP000016233">
    <property type="component" value="Chromosome"/>
</dbReference>
<dbReference type="InterPro" id="IPR001789">
    <property type="entry name" value="Sig_transdc_resp-reg_receiver"/>
</dbReference>
<proteinExistence type="predicted"/>
<dbReference type="PRINTS" id="PR00032">
    <property type="entry name" value="HTHARAC"/>
</dbReference>
<dbReference type="InterPro" id="IPR011006">
    <property type="entry name" value="CheY-like_superfamily"/>
</dbReference>
<keyword evidence="4" id="KW-0902">Two-component regulatory system</keyword>
<keyword evidence="12" id="KW-1185">Reference proteome</keyword>
<dbReference type="HOGENOM" id="CLU_000445_5_0_9"/>
<keyword evidence="2" id="KW-0963">Cytoplasm</keyword>
<dbReference type="GO" id="GO:0003700">
    <property type="term" value="F:DNA-binding transcription factor activity"/>
    <property type="evidence" value="ECO:0007669"/>
    <property type="project" value="InterPro"/>
</dbReference>
<dbReference type="EMBL" id="CP003857">
    <property type="protein sequence ID" value="AGU76422.1"/>
    <property type="molecule type" value="Genomic_DNA"/>
</dbReference>
<feature type="domain" description="HTH araC/xylS-type" evidence="9">
    <location>
        <begin position="333"/>
        <end position="431"/>
    </location>
</feature>
<dbReference type="Pfam" id="PF12833">
    <property type="entry name" value="HTH_18"/>
    <property type="match status" value="1"/>
</dbReference>
<dbReference type="eggNOG" id="COG4753">
    <property type="taxonomic scope" value="Bacteria"/>
</dbReference>
<organism evidence="11 12">
    <name type="scientific">Streptococcus intermedius B196</name>
    <dbReference type="NCBI Taxonomy" id="862967"/>
    <lineage>
        <taxon>Bacteria</taxon>
        <taxon>Bacillati</taxon>
        <taxon>Bacillota</taxon>
        <taxon>Bacilli</taxon>
        <taxon>Lactobacillales</taxon>
        <taxon>Streptococcaceae</taxon>
        <taxon>Streptococcus</taxon>
        <taxon>Streptococcus anginosus group</taxon>
    </lineage>
</organism>
<dbReference type="SMART" id="SM00448">
    <property type="entry name" value="REC"/>
    <property type="match status" value="1"/>
</dbReference>
<dbReference type="InterPro" id="IPR018062">
    <property type="entry name" value="HTH_AraC-typ_CS"/>
</dbReference>
<keyword evidence="5" id="KW-0805">Transcription regulation</keyword>